<comment type="caution">
    <text evidence="1">The sequence shown here is derived from an EMBL/GenBank/DDBJ whole genome shotgun (WGS) entry which is preliminary data.</text>
</comment>
<protein>
    <submittedName>
        <fullName evidence="1">Uncharacterized protein</fullName>
    </submittedName>
</protein>
<evidence type="ECO:0000313" key="2">
    <source>
        <dbReference type="Proteomes" id="UP001217918"/>
    </source>
</evidence>
<evidence type="ECO:0000313" key="1">
    <source>
        <dbReference type="EMBL" id="KAK2066484.1"/>
    </source>
</evidence>
<proteinExistence type="predicted"/>
<organism evidence="1 2">
    <name type="scientific">Phyllachora maydis</name>
    <dbReference type="NCBI Taxonomy" id="1825666"/>
    <lineage>
        <taxon>Eukaryota</taxon>
        <taxon>Fungi</taxon>
        <taxon>Dikarya</taxon>
        <taxon>Ascomycota</taxon>
        <taxon>Pezizomycotina</taxon>
        <taxon>Sordariomycetes</taxon>
        <taxon>Sordariomycetidae</taxon>
        <taxon>Phyllachorales</taxon>
        <taxon>Phyllachoraceae</taxon>
        <taxon>Phyllachora</taxon>
    </lineage>
</organism>
<sequence length="81" mass="8615">MPGTVVAMVAGYVSDDADADLRSYERPLIGEMEGYCWCDPMVSALKERDRGGAEGYEDHISSREDGSLAKGAVHVADCCGA</sequence>
<accession>A0AAD9HVN0</accession>
<name>A0AAD9HVN0_9PEZI</name>
<reference evidence="1" key="1">
    <citation type="journal article" date="2023" name="Mol. Plant Microbe Interact.">
        <title>Elucidating the Obligate Nature and Biological Capacity of an Invasive Fungal Corn Pathogen.</title>
        <authorList>
            <person name="MacCready J.S."/>
            <person name="Roggenkamp E.M."/>
            <person name="Gdanetz K."/>
            <person name="Chilvers M.I."/>
        </authorList>
    </citation>
    <scope>NUCLEOTIDE SEQUENCE</scope>
    <source>
        <strain evidence="1">PM02</strain>
    </source>
</reference>
<dbReference type="Proteomes" id="UP001217918">
    <property type="component" value="Unassembled WGS sequence"/>
</dbReference>
<gene>
    <name evidence="1" type="ORF">P8C59_000298</name>
</gene>
<dbReference type="EMBL" id="JAQQPM010000001">
    <property type="protein sequence ID" value="KAK2066484.1"/>
    <property type="molecule type" value="Genomic_DNA"/>
</dbReference>
<keyword evidence="2" id="KW-1185">Reference proteome</keyword>
<dbReference type="AlphaFoldDB" id="A0AAD9HVN0"/>